<sequence>LENARHVFEKMSKRDTVAWSAMISGSVQNGDCEGGLRLFREMQLSGVQPDPVTIASVMPACARLGALQQ</sequence>
<evidence type="ECO:0000256" key="2">
    <source>
        <dbReference type="PROSITE-ProRule" id="PRU00708"/>
    </source>
</evidence>
<name>A0AA38LCN6_TAXCH</name>
<dbReference type="InterPro" id="IPR046960">
    <property type="entry name" value="PPR_At4g14850-like_plant"/>
</dbReference>
<dbReference type="InterPro" id="IPR002885">
    <property type="entry name" value="PPR_rpt"/>
</dbReference>
<dbReference type="NCBIfam" id="TIGR00756">
    <property type="entry name" value="PPR"/>
    <property type="match status" value="1"/>
</dbReference>
<dbReference type="GO" id="GO:0009451">
    <property type="term" value="P:RNA modification"/>
    <property type="evidence" value="ECO:0007669"/>
    <property type="project" value="InterPro"/>
</dbReference>
<dbReference type="Proteomes" id="UP000824469">
    <property type="component" value="Unassembled WGS sequence"/>
</dbReference>
<dbReference type="Gene3D" id="1.25.40.10">
    <property type="entry name" value="Tetratricopeptide repeat domain"/>
    <property type="match status" value="1"/>
</dbReference>
<proteinExistence type="predicted"/>
<dbReference type="EMBL" id="JAHRHJ020000004">
    <property type="protein sequence ID" value="KAH9320253.1"/>
    <property type="molecule type" value="Genomic_DNA"/>
</dbReference>
<feature type="non-terminal residue" evidence="3">
    <location>
        <position position="1"/>
    </location>
</feature>
<dbReference type="PROSITE" id="PS51375">
    <property type="entry name" value="PPR"/>
    <property type="match status" value="1"/>
</dbReference>
<evidence type="ECO:0008006" key="5">
    <source>
        <dbReference type="Google" id="ProtNLM"/>
    </source>
</evidence>
<evidence type="ECO:0000256" key="1">
    <source>
        <dbReference type="ARBA" id="ARBA00022737"/>
    </source>
</evidence>
<dbReference type="GO" id="GO:0003723">
    <property type="term" value="F:RNA binding"/>
    <property type="evidence" value="ECO:0007669"/>
    <property type="project" value="InterPro"/>
</dbReference>
<evidence type="ECO:0000313" key="4">
    <source>
        <dbReference type="Proteomes" id="UP000824469"/>
    </source>
</evidence>
<comment type="caution">
    <text evidence="3">The sequence shown here is derived from an EMBL/GenBank/DDBJ whole genome shotgun (WGS) entry which is preliminary data.</text>
</comment>
<reference evidence="3 4" key="1">
    <citation type="journal article" date="2021" name="Nat. Plants">
        <title>The Taxus genome provides insights into paclitaxel biosynthesis.</title>
        <authorList>
            <person name="Xiong X."/>
            <person name="Gou J."/>
            <person name="Liao Q."/>
            <person name="Li Y."/>
            <person name="Zhou Q."/>
            <person name="Bi G."/>
            <person name="Li C."/>
            <person name="Du R."/>
            <person name="Wang X."/>
            <person name="Sun T."/>
            <person name="Guo L."/>
            <person name="Liang H."/>
            <person name="Lu P."/>
            <person name="Wu Y."/>
            <person name="Zhang Z."/>
            <person name="Ro D.K."/>
            <person name="Shang Y."/>
            <person name="Huang S."/>
            <person name="Yan J."/>
        </authorList>
    </citation>
    <scope>NUCLEOTIDE SEQUENCE [LARGE SCALE GENOMIC DNA]</scope>
    <source>
        <strain evidence="3">Ta-2019</strain>
    </source>
</reference>
<feature type="repeat" description="PPR" evidence="2">
    <location>
        <begin position="15"/>
        <end position="49"/>
    </location>
</feature>
<evidence type="ECO:0000313" key="3">
    <source>
        <dbReference type="EMBL" id="KAH9320253.1"/>
    </source>
</evidence>
<protein>
    <recommendedName>
        <fullName evidence="5">Pentatricopeptide repeat-containing protein</fullName>
    </recommendedName>
</protein>
<keyword evidence="1" id="KW-0677">Repeat</keyword>
<dbReference type="Pfam" id="PF13041">
    <property type="entry name" value="PPR_2"/>
    <property type="match status" value="1"/>
</dbReference>
<dbReference type="PANTHER" id="PTHR47926:SF347">
    <property type="entry name" value="PENTATRICOPEPTIDE REPEAT-CONTAINING PROTEIN"/>
    <property type="match status" value="1"/>
</dbReference>
<gene>
    <name evidence="3" type="ORF">KI387_022022</name>
</gene>
<feature type="non-terminal residue" evidence="3">
    <location>
        <position position="69"/>
    </location>
</feature>
<accession>A0AA38LCN6</accession>
<organism evidence="3 4">
    <name type="scientific">Taxus chinensis</name>
    <name type="common">Chinese yew</name>
    <name type="synonym">Taxus wallichiana var. chinensis</name>
    <dbReference type="NCBI Taxonomy" id="29808"/>
    <lineage>
        <taxon>Eukaryota</taxon>
        <taxon>Viridiplantae</taxon>
        <taxon>Streptophyta</taxon>
        <taxon>Embryophyta</taxon>
        <taxon>Tracheophyta</taxon>
        <taxon>Spermatophyta</taxon>
        <taxon>Pinopsida</taxon>
        <taxon>Pinidae</taxon>
        <taxon>Conifers II</taxon>
        <taxon>Cupressales</taxon>
        <taxon>Taxaceae</taxon>
        <taxon>Taxus</taxon>
    </lineage>
</organism>
<dbReference type="AlphaFoldDB" id="A0AA38LCN6"/>
<dbReference type="PANTHER" id="PTHR47926">
    <property type="entry name" value="PENTATRICOPEPTIDE REPEAT-CONTAINING PROTEIN"/>
    <property type="match status" value="1"/>
</dbReference>
<keyword evidence="4" id="KW-1185">Reference proteome</keyword>
<dbReference type="InterPro" id="IPR011990">
    <property type="entry name" value="TPR-like_helical_dom_sf"/>
</dbReference>
<dbReference type="OMA" id="VMPACAR"/>